<organism evidence="4 5">
    <name type="scientific">Kaistia hirudinis</name>
    <dbReference type="NCBI Taxonomy" id="1293440"/>
    <lineage>
        <taxon>Bacteria</taxon>
        <taxon>Pseudomonadati</taxon>
        <taxon>Pseudomonadota</taxon>
        <taxon>Alphaproteobacteria</taxon>
        <taxon>Hyphomicrobiales</taxon>
        <taxon>Kaistiaceae</taxon>
        <taxon>Kaistia</taxon>
    </lineage>
</organism>
<proteinExistence type="predicted"/>
<dbReference type="InterPro" id="IPR050469">
    <property type="entry name" value="Diguanylate_Cyclase"/>
</dbReference>
<dbReference type="Pfam" id="PF00990">
    <property type="entry name" value="GGDEF"/>
    <property type="match status" value="1"/>
</dbReference>
<dbReference type="AlphaFoldDB" id="A0A840ALA7"/>
<evidence type="ECO:0000256" key="2">
    <source>
        <dbReference type="ARBA" id="ARBA00034247"/>
    </source>
</evidence>
<gene>
    <name evidence="4" type="ORF">GGR25_001421</name>
</gene>
<dbReference type="InterPro" id="IPR029787">
    <property type="entry name" value="Nucleotide_cyclase"/>
</dbReference>
<dbReference type="InterPro" id="IPR043128">
    <property type="entry name" value="Rev_trsase/Diguanyl_cyclase"/>
</dbReference>
<protein>
    <recommendedName>
        <fullName evidence="1">diguanylate cyclase</fullName>
        <ecNumber evidence="1">2.7.7.65</ecNumber>
    </recommendedName>
</protein>
<evidence type="ECO:0000259" key="3">
    <source>
        <dbReference type="PROSITE" id="PS50887"/>
    </source>
</evidence>
<dbReference type="PROSITE" id="PS50887">
    <property type="entry name" value="GGDEF"/>
    <property type="match status" value="1"/>
</dbReference>
<dbReference type="Gene3D" id="3.30.70.270">
    <property type="match status" value="1"/>
</dbReference>
<dbReference type="SUPFAM" id="SSF55073">
    <property type="entry name" value="Nucleotide cyclase"/>
    <property type="match status" value="1"/>
</dbReference>
<comment type="caution">
    <text evidence="4">The sequence shown here is derived from an EMBL/GenBank/DDBJ whole genome shotgun (WGS) entry which is preliminary data.</text>
</comment>
<comment type="catalytic activity">
    <reaction evidence="2">
        <text>2 GTP = 3',3'-c-di-GMP + 2 diphosphate</text>
        <dbReference type="Rhea" id="RHEA:24898"/>
        <dbReference type="ChEBI" id="CHEBI:33019"/>
        <dbReference type="ChEBI" id="CHEBI:37565"/>
        <dbReference type="ChEBI" id="CHEBI:58805"/>
        <dbReference type="EC" id="2.7.7.65"/>
    </reaction>
</comment>
<dbReference type="PANTHER" id="PTHR45138:SF9">
    <property type="entry name" value="DIGUANYLATE CYCLASE DGCM-RELATED"/>
    <property type="match status" value="1"/>
</dbReference>
<dbReference type="PANTHER" id="PTHR45138">
    <property type="entry name" value="REGULATORY COMPONENTS OF SENSORY TRANSDUCTION SYSTEM"/>
    <property type="match status" value="1"/>
</dbReference>
<dbReference type="RefSeq" id="WP_183398045.1">
    <property type="nucleotide sequence ID" value="NZ_JACIDS010000002.1"/>
</dbReference>
<evidence type="ECO:0000256" key="1">
    <source>
        <dbReference type="ARBA" id="ARBA00012528"/>
    </source>
</evidence>
<dbReference type="SMART" id="SM00267">
    <property type="entry name" value="GGDEF"/>
    <property type="match status" value="1"/>
</dbReference>
<feature type="domain" description="GGDEF" evidence="3">
    <location>
        <begin position="169"/>
        <end position="301"/>
    </location>
</feature>
<name>A0A840ALA7_9HYPH</name>
<accession>A0A840ALA7</accession>
<evidence type="ECO:0000313" key="4">
    <source>
        <dbReference type="EMBL" id="MBB3930382.1"/>
    </source>
</evidence>
<reference evidence="4 5" key="1">
    <citation type="submission" date="2020-08" db="EMBL/GenBank/DDBJ databases">
        <title>Genomic Encyclopedia of Type Strains, Phase IV (KMG-IV): sequencing the most valuable type-strain genomes for metagenomic binning, comparative biology and taxonomic classification.</title>
        <authorList>
            <person name="Goeker M."/>
        </authorList>
    </citation>
    <scope>NUCLEOTIDE SEQUENCE [LARGE SCALE GENOMIC DNA]</scope>
    <source>
        <strain evidence="4 5">DSM 25966</strain>
    </source>
</reference>
<dbReference type="FunFam" id="3.30.70.270:FF:000001">
    <property type="entry name" value="Diguanylate cyclase domain protein"/>
    <property type="match status" value="1"/>
</dbReference>
<dbReference type="NCBIfam" id="TIGR00254">
    <property type="entry name" value="GGDEF"/>
    <property type="match status" value="1"/>
</dbReference>
<dbReference type="Proteomes" id="UP000553963">
    <property type="component" value="Unassembled WGS sequence"/>
</dbReference>
<dbReference type="EC" id="2.7.7.65" evidence="1"/>
<keyword evidence="5" id="KW-1185">Reference proteome</keyword>
<sequence>MTFPEELIGLLGEATVLVAAYDPGDRLRFANAAFREAFFLAPQETPLWADLMRRNHGMGRGTVIRNPDFDAWLTSTLSRRGKSGFRAFETDLADGRWLWMTETVRSDGWMLCVASDITSLKADERSVRQDRDLAIRAAYTDELTGVANRRFVVEQIEKLIGDARRSGDAIGCVALCDIDHFKAVNDRFGHVVGDLMLKDFAKRMQDQLRRSDSFGRVGGEEFVLVLPGTPLGIAEMIMERLLAVARQARPIPGLPDAGYTFSAGLAEVLPHDDAEHIIRRADDALYQAKLSGRNRVRVYTPPLPPAVNG</sequence>
<dbReference type="CDD" id="cd01949">
    <property type="entry name" value="GGDEF"/>
    <property type="match status" value="1"/>
</dbReference>
<dbReference type="InterPro" id="IPR000160">
    <property type="entry name" value="GGDEF_dom"/>
</dbReference>
<dbReference type="GO" id="GO:0052621">
    <property type="term" value="F:diguanylate cyclase activity"/>
    <property type="evidence" value="ECO:0007669"/>
    <property type="project" value="UniProtKB-EC"/>
</dbReference>
<evidence type="ECO:0000313" key="5">
    <source>
        <dbReference type="Proteomes" id="UP000553963"/>
    </source>
</evidence>
<dbReference type="EMBL" id="JACIDS010000002">
    <property type="protein sequence ID" value="MBB3930382.1"/>
    <property type="molecule type" value="Genomic_DNA"/>
</dbReference>